<evidence type="ECO:0000313" key="6">
    <source>
        <dbReference type="Proteomes" id="UP000006352"/>
    </source>
</evidence>
<feature type="compositionally biased region" description="Basic and acidic residues" evidence="2">
    <location>
        <begin position="460"/>
        <end position="470"/>
    </location>
</feature>
<sequence>MASDAEVFDDLVLVYPSSSSRLPSPSPQHHSSIPIDASDDSRLSVPNISVSSKPRSKVASVVRIDDSAAAKGRKAKPSSVIAAKPASSVGAKPKSTKSAAPRSPSPSPPPPARPPLETIRLDIPLGGPEDYEVDITLLSKATGQRPSTPVPPSKRDISDDDSHSEGDDEGDGKKDKRKRKKRKNVSSEYYDTADPFIDDSELAQDERTFFAQTKQKGFYVSSGQVALLNKTPKKPKSKKLNILAPSASVTAALSSGPLPPSLAASLSLPPAPSTSKMPSSPKKPKSEHGSRDEPIPLYSDVDDEQGQGMKRKLAERHSPAPSPASNSQESVSKKRRKTVEIQPFNPELEIMLDALRAAIGKENWEVKGKFPPSLKPLLAQVALKAVMLGEYDDNFFNMMPRLFPYNKFTMSKLIKRTIWREHTNLLLERQNALLQELKILADEGFPKAREEWEKSVTSWEKRQERAKAEAEAGGGSVAHSVEGTPAASDSQPTPRIGAAPLAQRPSLDDGGNDTGVEHDDGAGTGTGKSKESHRPGKKYRLTDTMKGVIWQLVCLSNECCRIENEKNVLEGSNQIVSDQGVRKTLYQKIVGAFPDGWLSSGQISREVSVMKKKYEKEVMEYEG</sequence>
<dbReference type="EMBL" id="HE797141">
    <property type="protein sequence ID" value="CCM04089.1"/>
    <property type="molecule type" value="Genomic_DNA"/>
</dbReference>
<reference evidence="5 6" key="1">
    <citation type="journal article" date="2012" name="Appl. Environ. Microbiol.">
        <title>Short-read sequencing for genomic analysis of the brown rot fungus Fibroporia radiculosa.</title>
        <authorList>
            <person name="Tang J.D."/>
            <person name="Perkins A.D."/>
            <person name="Sonstegard T.S."/>
            <person name="Schroeder S.G."/>
            <person name="Burgess S.C."/>
            <person name="Diehl S.V."/>
        </authorList>
    </citation>
    <scope>NUCLEOTIDE SEQUENCE [LARGE SCALE GENOMIC DNA]</scope>
    <source>
        <strain evidence="5 6">TFFH 294</strain>
    </source>
</reference>
<feature type="domain" description="Ubinuclein middle" evidence="4">
    <location>
        <begin position="343"/>
        <end position="605"/>
    </location>
</feature>
<feature type="region of interest" description="Disordered" evidence="2">
    <location>
        <begin position="460"/>
        <end position="538"/>
    </location>
</feature>
<evidence type="ECO:0000256" key="2">
    <source>
        <dbReference type="SAM" id="MobiDB-lite"/>
    </source>
</evidence>
<feature type="compositionally biased region" description="Pro residues" evidence="2">
    <location>
        <begin position="103"/>
        <end position="114"/>
    </location>
</feature>
<proteinExistence type="predicted"/>
<evidence type="ECO:0008006" key="7">
    <source>
        <dbReference type="Google" id="ProtNLM"/>
    </source>
</evidence>
<dbReference type="InterPro" id="IPR026947">
    <property type="entry name" value="UBN_middle_dom"/>
</dbReference>
<evidence type="ECO:0000256" key="1">
    <source>
        <dbReference type="ARBA" id="ARBA00022553"/>
    </source>
</evidence>
<dbReference type="Proteomes" id="UP000006352">
    <property type="component" value="Unassembled WGS sequence"/>
</dbReference>
<feature type="compositionally biased region" description="Basic residues" evidence="2">
    <location>
        <begin position="175"/>
        <end position="184"/>
    </location>
</feature>
<feature type="compositionally biased region" description="Low complexity" evidence="2">
    <location>
        <begin position="91"/>
        <end position="102"/>
    </location>
</feature>
<dbReference type="STRING" id="599839.J4H3Z2"/>
<organism evidence="5 6">
    <name type="scientific">Fibroporia radiculosa</name>
    <dbReference type="NCBI Taxonomy" id="599839"/>
    <lineage>
        <taxon>Eukaryota</taxon>
        <taxon>Fungi</taxon>
        <taxon>Dikarya</taxon>
        <taxon>Basidiomycota</taxon>
        <taxon>Agaricomycotina</taxon>
        <taxon>Agaricomycetes</taxon>
        <taxon>Polyporales</taxon>
        <taxon>Fibroporiaceae</taxon>
        <taxon>Fibroporia</taxon>
    </lineage>
</organism>
<feature type="region of interest" description="Disordered" evidence="2">
    <location>
        <begin position="250"/>
        <end position="338"/>
    </location>
</feature>
<evidence type="ECO:0000313" key="5">
    <source>
        <dbReference type="EMBL" id="CCM04089.1"/>
    </source>
</evidence>
<dbReference type="GeneID" id="24099000"/>
<dbReference type="OrthoDB" id="5576775at2759"/>
<accession>J4H3Z2</accession>
<dbReference type="HOGENOM" id="CLU_022330_0_0_1"/>
<evidence type="ECO:0000259" key="3">
    <source>
        <dbReference type="Pfam" id="PF08729"/>
    </source>
</evidence>
<feature type="compositionally biased region" description="Basic and acidic residues" evidence="2">
    <location>
        <begin position="153"/>
        <end position="165"/>
    </location>
</feature>
<dbReference type="RefSeq" id="XP_012183372.1">
    <property type="nucleotide sequence ID" value="XM_012327982.1"/>
</dbReference>
<feature type="compositionally biased region" description="Polar residues" evidence="2">
    <location>
        <begin position="44"/>
        <end position="53"/>
    </location>
</feature>
<gene>
    <name evidence="5" type="ORF">FIBRA_06248</name>
</gene>
<feature type="domain" description="Hpc2-related" evidence="3">
    <location>
        <begin position="178"/>
        <end position="225"/>
    </location>
</feature>
<evidence type="ECO:0000259" key="4">
    <source>
        <dbReference type="Pfam" id="PF14075"/>
    </source>
</evidence>
<dbReference type="Pfam" id="PF08729">
    <property type="entry name" value="HUN"/>
    <property type="match status" value="1"/>
</dbReference>
<feature type="compositionally biased region" description="Low complexity" evidence="2">
    <location>
        <begin position="251"/>
        <end position="280"/>
    </location>
</feature>
<dbReference type="InterPro" id="IPR014840">
    <property type="entry name" value="HRD"/>
</dbReference>
<dbReference type="InParanoid" id="J4H3Z2"/>
<feature type="compositionally biased region" description="Low complexity" evidence="2">
    <location>
        <begin position="16"/>
        <end position="34"/>
    </location>
</feature>
<name>J4H3Z2_9APHY</name>
<keyword evidence="6" id="KW-1185">Reference proteome</keyword>
<keyword evidence="1" id="KW-0597">Phosphoprotein</keyword>
<dbReference type="AlphaFoldDB" id="J4H3Z2"/>
<feature type="compositionally biased region" description="Basic and acidic residues" evidence="2">
    <location>
        <begin position="284"/>
        <end position="294"/>
    </location>
</feature>
<feature type="region of interest" description="Disordered" evidence="2">
    <location>
        <begin position="16"/>
        <end position="198"/>
    </location>
</feature>
<protein>
    <recommendedName>
        <fullName evidence="7">Ubinuclein middle domain-containing protein</fullName>
    </recommendedName>
</protein>
<dbReference type="Pfam" id="PF14075">
    <property type="entry name" value="UBN_AB"/>
    <property type="match status" value="1"/>
</dbReference>